<proteinExistence type="predicted"/>
<name>A0A8T3UTP3_9ARCH</name>
<protein>
    <submittedName>
        <fullName evidence="1">Nucleotidyl transferase AbiEii/AbiGii toxin family protein</fullName>
    </submittedName>
</protein>
<dbReference type="InterPro" id="IPR014942">
    <property type="entry name" value="AbiEii"/>
</dbReference>
<dbReference type="AlphaFoldDB" id="A0A8T3UTP3"/>
<comment type="caution">
    <text evidence="1">The sequence shown here is derived from an EMBL/GenBank/DDBJ whole genome shotgun (WGS) entry which is preliminary data.</text>
</comment>
<dbReference type="Proteomes" id="UP000763484">
    <property type="component" value="Unassembled WGS sequence"/>
</dbReference>
<evidence type="ECO:0000313" key="2">
    <source>
        <dbReference type="Proteomes" id="UP000763484"/>
    </source>
</evidence>
<gene>
    <name evidence="1" type="ORF">IHE50_00550</name>
</gene>
<dbReference type="GO" id="GO:0016740">
    <property type="term" value="F:transferase activity"/>
    <property type="evidence" value="ECO:0007669"/>
    <property type="project" value="UniProtKB-KW"/>
</dbReference>
<evidence type="ECO:0000313" key="1">
    <source>
        <dbReference type="EMBL" id="MBE5727896.1"/>
    </source>
</evidence>
<sequence length="217" mass="25286">MEEPLENLLKIKEYLEIARLQDEIITAFYSSNTSIILHGGTAIWRCYGGKRFSYDLDIYIKNSSETQNLLSRLYKIRLPVIKLRTRKSSGPVYYSVSNGIAKVTIELKQKRSRGEIIATYSKTDGSYIDILSLSPEDLIKEKLMAYSSRRAIKDIYDIFVLSHISEKEKIRKDIKRFVENLKQPVDENSLPQLIYTGSIPTFKQMIEYLKRTYEIHK</sequence>
<accession>A0A8T3UTP3</accession>
<keyword evidence="1" id="KW-0808">Transferase</keyword>
<dbReference type="Gene3D" id="3.10.450.620">
    <property type="entry name" value="JHP933, nucleotidyltransferase-like core domain"/>
    <property type="match status" value="1"/>
</dbReference>
<reference evidence="1 2" key="1">
    <citation type="submission" date="2020-09" db="EMBL/GenBank/DDBJ databases">
        <title>Genomic characterization of a novel Parvarchaeota family in acid mine drainage sediments.</title>
        <authorList>
            <person name="Luo Z.-H."/>
        </authorList>
    </citation>
    <scope>NUCLEOTIDE SEQUENCE [LARGE SCALE GENOMIC DNA]</scope>
    <source>
        <strain evidence="1">TL1-5_bins.178</strain>
    </source>
</reference>
<organism evidence="1 2">
    <name type="scientific">Candidatus Acidifodinimicrobium mancum</name>
    <dbReference type="NCBI Taxonomy" id="2898728"/>
    <lineage>
        <taxon>Archaea</taxon>
        <taxon>Candidatus Parvarchaeota</taxon>
        <taxon>Candidatus Acidifodinimicrobiaceae</taxon>
        <taxon>Candidatus Acidifodinimicrobium</taxon>
    </lineage>
</organism>
<dbReference type="Pfam" id="PF08843">
    <property type="entry name" value="AbiEii"/>
    <property type="match status" value="1"/>
</dbReference>
<dbReference type="EMBL" id="JADFAQ010000014">
    <property type="protein sequence ID" value="MBE5727896.1"/>
    <property type="molecule type" value="Genomic_DNA"/>
</dbReference>